<comment type="subcellular location">
    <subcellularLocation>
        <location evidence="1 5">Cytoplasm</location>
    </subcellularLocation>
</comment>
<dbReference type="Gene3D" id="1.10.10.10">
    <property type="entry name" value="Winged helix-like DNA-binding domain superfamily/Winged helix DNA-binding domain"/>
    <property type="match status" value="3"/>
</dbReference>
<dbReference type="PANTHER" id="PTHR33602">
    <property type="entry name" value="REGULATORY PROTEIN RECX FAMILY PROTEIN"/>
    <property type="match status" value="1"/>
</dbReference>
<evidence type="ECO:0000259" key="7">
    <source>
        <dbReference type="Pfam" id="PF21981"/>
    </source>
</evidence>
<dbReference type="InterPro" id="IPR036388">
    <property type="entry name" value="WH-like_DNA-bd_sf"/>
</dbReference>
<dbReference type="Proteomes" id="UP000254968">
    <property type="component" value="Unassembled WGS sequence"/>
</dbReference>
<evidence type="ECO:0000259" key="8">
    <source>
        <dbReference type="Pfam" id="PF21982"/>
    </source>
</evidence>
<protein>
    <recommendedName>
        <fullName evidence="3 5">Regulatory protein RecX</fullName>
    </recommendedName>
</protein>
<dbReference type="InterPro" id="IPR053925">
    <property type="entry name" value="RecX_HTH_3rd"/>
</dbReference>
<evidence type="ECO:0000256" key="3">
    <source>
        <dbReference type="ARBA" id="ARBA00018111"/>
    </source>
</evidence>
<dbReference type="Pfam" id="PF21981">
    <property type="entry name" value="RecX_HTH3"/>
    <property type="match status" value="1"/>
</dbReference>
<dbReference type="Pfam" id="PF02631">
    <property type="entry name" value="RecX_HTH2"/>
    <property type="match status" value="1"/>
</dbReference>
<name>A0A378I418_9GAMM</name>
<evidence type="ECO:0000313" key="9">
    <source>
        <dbReference type="EMBL" id="STX29500.1"/>
    </source>
</evidence>
<comment type="function">
    <text evidence="5">Modulates RecA activity.</text>
</comment>
<dbReference type="EMBL" id="UGNV01000001">
    <property type="protein sequence ID" value="STX29500.1"/>
    <property type="molecule type" value="Genomic_DNA"/>
</dbReference>
<evidence type="ECO:0000256" key="2">
    <source>
        <dbReference type="ARBA" id="ARBA00009695"/>
    </source>
</evidence>
<proteinExistence type="inferred from homology"/>
<gene>
    <name evidence="5 9" type="primary">recX</name>
    <name evidence="9" type="ORF">NCTC13315_02043</name>
</gene>
<dbReference type="Pfam" id="PF21982">
    <property type="entry name" value="RecX_HTH1"/>
    <property type="match status" value="1"/>
</dbReference>
<dbReference type="OrthoDB" id="7066780at2"/>
<organism evidence="9 10">
    <name type="scientific">Legionella beliardensis</name>
    <dbReference type="NCBI Taxonomy" id="91822"/>
    <lineage>
        <taxon>Bacteria</taxon>
        <taxon>Pseudomonadati</taxon>
        <taxon>Pseudomonadota</taxon>
        <taxon>Gammaproteobacteria</taxon>
        <taxon>Legionellales</taxon>
        <taxon>Legionellaceae</taxon>
        <taxon>Legionella</taxon>
    </lineage>
</organism>
<evidence type="ECO:0000259" key="6">
    <source>
        <dbReference type="Pfam" id="PF02631"/>
    </source>
</evidence>
<evidence type="ECO:0000256" key="5">
    <source>
        <dbReference type="HAMAP-Rule" id="MF_01114"/>
    </source>
</evidence>
<dbReference type="InterPro" id="IPR053926">
    <property type="entry name" value="RecX_HTH_1st"/>
</dbReference>
<feature type="domain" description="RecX second three-helical" evidence="6">
    <location>
        <begin position="50"/>
        <end position="90"/>
    </location>
</feature>
<dbReference type="PANTHER" id="PTHR33602:SF1">
    <property type="entry name" value="REGULATORY PROTEIN RECX FAMILY PROTEIN"/>
    <property type="match status" value="1"/>
</dbReference>
<dbReference type="InterPro" id="IPR053924">
    <property type="entry name" value="RecX_HTH_2nd"/>
</dbReference>
<dbReference type="GO" id="GO:0006282">
    <property type="term" value="P:regulation of DNA repair"/>
    <property type="evidence" value="ECO:0007669"/>
    <property type="project" value="UniProtKB-UniRule"/>
</dbReference>
<comment type="similarity">
    <text evidence="2 5">Belongs to the RecX family.</text>
</comment>
<dbReference type="HAMAP" id="MF_01114">
    <property type="entry name" value="RecX"/>
    <property type="match status" value="1"/>
</dbReference>
<dbReference type="GO" id="GO:0005737">
    <property type="term" value="C:cytoplasm"/>
    <property type="evidence" value="ECO:0007669"/>
    <property type="project" value="UniProtKB-SubCell"/>
</dbReference>
<accession>A0A378I418</accession>
<dbReference type="AlphaFoldDB" id="A0A378I418"/>
<evidence type="ECO:0000256" key="4">
    <source>
        <dbReference type="ARBA" id="ARBA00022490"/>
    </source>
</evidence>
<feature type="domain" description="RecX third three-helical" evidence="7">
    <location>
        <begin position="100"/>
        <end position="139"/>
    </location>
</feature>
<dbReference type="RefSeq" id="WP_115303166.1">
    <property type="nucleotide sequence ID" value="NZ_CAAAHO010000002.1"/>
</dbReference>
<dbReference type="InterPro" id="IPR003783">
    <property type="entry name" value="Regulatory_RecX"/>
</dbReference>
<keyword evidence="10" id="KW-1185">Reference proteome</keyword>
<reference evidence="9 10" key="1">
    <citation type="submission" date="2018-06" db="EMBL/GenBank/DDBJ databases">
        <authorList>
            <consortium name="Pathogen Informatics"/>
            <person name="Doyle S."/>
        </authorList>
    </citation>
    <scope>NUCLEOTIDE SEQUENCE [LARGE SCALE GENOMIC DNA]</scope>
    <source>
        <strain evidence="9 10">NCTC13315</strain>
    </source>
</reference>
<evidence type="ECO:0000256" key="1">
    <source>
        <dbReference type="ARBA" id="ARBA00004496"/>
    </source>
</evidence>
<evidence type="ECO:0000313" key="10">
    <source>
        <dbReference type="Proteomes" id="UP000254968"/>
    </source>
</evidence>
<keyword evidence="4 5" id="KW-0963">Cytoplasm</keyword>
<feature type="domain" description="RecX first three-helical" evidence="8">
    <location>
        <begin position="4"/>
        <end position="43"/>
    </location>
</feature>
<sequence length="147" mass="16984">MTKAFDCAVRLLARREHGMHELITKLTSKGYLLQESKEAVDKCQELDLQSDKRFAETICYTRFQQGYGPVRIMQELKSNHINKEIAAEALNAYHGQWEKQASIVWQKKFKGLKSALLSDSQKQLRFLIYRGFPAEIAAKIVHNNNKI</sequence>